<dbReference type="AlphaFoldDB" id="A0A1E5Q8L6"/>
<evidence type="ECO:0000256" key="3">
    <source>
        <dbReference type="ARBA" id="ARBA00022490"/>
    </source>
</evidence>
<dbReference type="PANTHER" id="PTHR37010">
    <property type="entry name" value="SULFURTRANSFERASE TUSE"/>
    <property type="match status" value="1"/>
</dbReference>
<dbReference type="RefSeq" id="WP_069957599.1">
    <property type="nucleotide sequence ID" value="NZ_MCGG01000020.1"/>
</dbReference>
<dbReference type="STRING" id="28181.BEN30_08385"/>
<dbReference type="InterPro" id="IPR007453">
    <property type="entry name" value="DsrC/TusE"/>
</dbReference>
<keyword evidence="3" id="KW-0963">Cytoplasm</keyword>
<dbReference type="GO" id="GO:0002143">
    <property type="term" value="P:tRNA wobble position uridine thiolation"/>
    <property type="evidence" value="ECO:0007669"/>
    <property type="project" value="TreeGrafter"/>
</dbReference>
<evidence type="ECO:0000313" key="5">
    <source>
        <dbReference type="Proteomes" id="UP000095347"/>
    </source>
</evidence>
<dbReference type="Gene3D" id="3.30.1420.10">
    <property type="match status" value="1"/>
</dbReference>
<sequence>MGYADLEKTEKGFLVNLDDWNEDVAKEIAAAEDLHDLSDKHWDLIKFLRDEYVNNNGNQPNERNMVKAMADIWGEKPSTKDLYTLFPMQPSKQATKIAGLPETKRKGGY</sequence>
<dbReference type="SUPFAM" id="SSF69721">
    <property type="entry name" value="DsrC, the gamma subunit of dissimilatory sulfite reductase"/>
    <property type="match status" value="1"/>
</dbReference>
<dbReference type="NCBIfam" id="TIGR03342">
    <property type="entry name" value="dsrC_tusE_dsvC"/>
    <property type="match status" value="1"/>
</dbReference>
<organism evidence="4 5">
    <name type="scientific">Magnetovibrio blakemorei</name>
    <dbReference type="NCBI Taxonomy" id="28181"/>
    <lineage>
        <taxon>Bacteria</taxon>
        <taxon>Pseudomonadati</taxon>
        <taxon>Pseudomonadota</taxon>
        <taxon>Alphaproteobacteria</taxon>
        <taxon>Rhodospirillales</taxon>
        <taxon>Magnetovibrionaceae</taxon>
        <taxon>Magnetovibrio</taxon>
    </lineage>
</organism>
<dbReference type="InterPro" id="IPR043163">
    <property type="entry name" value="DsrC-like_N"/>
</dbReference>
<dbReference type="Proteomes" id="UP000095347">
    <property type="component" value="Unassembled WGS sequence"/>
</dbReference>
<dbReference type="InterPro" id="IPR042072">
    <property type="entry name" value="DsrC-like_C"/>
</dbReference>
<dbReference type="PANTHER" id="PTHR37010:SF1">
    <property type="entry name" value="SULFURTRANSFERASE TUSE"/>
    <property type="match status" value="1"/>
</dbReference>
<dbReference type="Gene3D" id="1.10.10.370">
    <property type="entry name" value="DsrC-like protein, C-terminal domain"/>
    <property type="match status" value="1"/>
</dbReference>
<proteinExistence type="inferred from homology"/>
<dbReference type="GO" id="GO:0005737">
    <property type="term" value="C:cytoplasm"/>
    <property type="evidence" value="ECO:0007669"/>
    <property type="project" value="UniProtKB-SubCell"/>
</dbReference>
<dbReference type="Pfam" id="PF04358">
    <property type="entry name" value="DsrC"/>
    <property type="match status" value="1"/>
</dbReference>
<dbReference type="OrthoDB" id="9786347at2"/>
<dbReference type="EMBL" id="MCGG01000020">
    <property type="protein sequence ID" value="OEJ67739.1"/>
    <property type="molecule type" value="Genomic_DNA"/>
</dbReference>
<name>A0A1E5Q8L6_9PROT</name>
<keyword evidence="5" id="KW-1185">Reference proteome</keyword>
<evidence type="ECO:0000256" key="1">
    <source>
        <dbReference type="ARBA" id="ARBA00004496"/>
    </source>
</evidence>
<dbReference type="GO" id="GO:0097163">
    <property type="term" value="F:sulfur carrier activity"/>
    <property type="evidence" value="ECO:0007669"/>
    <property type="project" value="TreeGrafter"/>
</dbReference>
<gene>
    <name evidence="4" type="ORF">BEN30_08385</name>
</gene>
<evidence type="ECO:0000313" key="4">
    <source>
        <dbReference type="EMBL" id="OEJ67739.1"/>
    </source>
</evidence>
<dbReference type="InterPro" id="IPR025526">
    <property type="entry name" value="DsrC-like_dom_sf"/>
</dbReference>
<accession>A0A1E5Q8L6</accession>
<dbReference type="PIRSF" id="PIRSF006223">
    <property type="entry name" value="DsrC_TusE"/>
    <property type="match status" value="1"/>
</dbReference>
<reference evidence="5" key="1">
    <citation type="submission" date="2016-07" db="EMBL/GenBank/DDBJ databases">
        <authorList>
            <person name="Florea S."/>
            <person name="Webb J.S."/>
            <person name="Jaromczyk J."/>
            <person name="Schardl C.L."/>
        </authorList>
    </citation>
    <scope>NUCLEOTIDE SEQUENCE [LARGE SCALE GENOMIC DNA]</scope>
    <source>
        <strain evidence="5">MV-1</strain>
    </source>
</reference>
<protein>
    <submittedName>
        <fullName evidence="4">Sulfur relay protein DsrC</fullName>
    </submittedName>
</protein>
<comment type="subcellular location">
    <subcellularLocation>
        <location evidence="1">Cytoplasm</location>
    </subcellularLocation>
</comment>
<comment type="caution">
    <text evidence="4">The sequence shown here is derived from an EMBL/GenBank/DDBJ whole genome shotgun (WGS) entry which is preliminary data.</text>
</comment>
<evidence type="ECO:0000256" key="2">
    <source>
        <dbReference type="ARBA" id="ARBA00005718"/>
    </source>
</evidence>
<comment type="similarity">
    <text evidence="2">Belongs to the DsrC/TusE family.</text>
</comment>